<protein>
    <submittedName>
        <fullName evidence="1">Uncharacterized protein</fullName>
    </submittedName>
</protein>
<name>A0A1R3GLG5_COCAP</name>
<gene>
    <name evidence="1" type="ORF">CCACVL1_25303</name>
</gene>
<proteinExistence type="predicted"/>
<evidence type="ECO:0000313" key="2">
    <source>
        <dbReference type="Proteomes" id="UP000188268"/>
    </source>
</evidence>
<reference evidence="1 2" key="1">
    <citation type="submission" date="2013-09" db="EMBL/GenBank/DDBJ databases">
        <title>Corchorus capsularis genome sequencing.</title>
        <authorList>
            <person name="Alam M."/>
            <person name="Haque M.S."/>
            <person name="Islam M.S."/>
            <person name="Emdad E.M."/>
            <person name="Islam M.M."/>
            <person name="Ahmed B."/>
            <person name="Halim A."/>
            <person name="Hossen Q.M.M."/>
            <person name="Hossain M.Z."/>
            <person name="Ahmed R."/>
            <person name="Khan M.M."/>
            <person name="Islam R."/>
            <person name="Rashid M.M."/>
            <person name="Khan S.A."/>
            <person name="Rahman M.S."/>
            <person name="Alam M."/>
        </authorList>
    </citation>
    <scope>NUCLEOTIDE SEQUENCE [LARGE SCALE GENOMIC DNA]</scope>
    <source>
        <strain evidence="2">cv. CVL-1</strain>
        <tissue evidence="1">Whole seedling</tissue>
    </source>
</reference>
<dbReference type="EMBL" id="AWWV01014080">
    <property type="protein sequence ID" value="OMO58860.1"/>
    <property type="molecule type" value="Genomic_DNA"/>
</dbReference>
<evidence type="ECO:0000313" key="1">
    <source>
        <dbReference type="EMBL" id="OMO58860.1"/>
    </source>
</evidence>
<accession>A0A1R3GLG5</accession>
<dbReference type="AlphaFoldDB" id="A0A1R3GLG5"/>
<comment type="caution">
    <text evidence="1">The sequence shown here is derived from an EMBL/GenBank/DDBJ whole genome shotgun (WGS) entry which is preliminary data.</text>
</comment>
<organism evidence="1 2">
    <name type="scientific">Corchorus capsularis</name>
    <name type="common">Jute</name>
    <dbReference type="NCBI Taxonomy" id="210143"/>
    <lineage>
        <taxon>Eukaryota</taxon>
        <taxon>Viridiplantae</taxon>
        <taxon>Streptophyta</taxon>
        <taxon>Embryophyta</taxon>
        <taxon>Tracheophyta</taxon>
        <taxon>Spermatophyta</taxon>
        <taxon>Magnoliopsida</taxon>
        <taxon>eudicotyledons</taxon>
        <taxon>Gunneridae</taxon>
        <taxon>Pentapetalae</taxon>
        <taxon>rosids</taxon>
        <taxon>malvids</taxon>
        <taxon>Malvales</taxon>
        <taxon>Malvaceae</taxon>
        <taxon>Grewioideae</taxon>
        <taxon>Apeibeae</taxon>
        <taxon>Corchorus</taxon>
    </lineage>
</organism>
<dbReference type="Gramene" id="OMO58860">
    <property type="protein sequence ID" value="OMO58860"/>
    <property type="gene ID" value="CCACVL1_25303"/>
</dbReference>
<sequence>MEGEIRAAQLTKPLGAMAAVAAP</sequence>
<dbReference type="Proteomes" id="UP000188268">
    <property type="component" value="Unassembled WGS sequence"/>
</dbReference>
<keyword evidence="2" id="KW-1185">Reference proteome</keyword>